<comment type="caution">
    <text evidence="1">The sequence shown here is derived from an EMBL/GenBank/DDBJ whole genome shotgun (WGS) entry which is preliminary data.</text>
</comment>
<reference evidence="1 2" key="1">
    <citation type="submission" date="2018-03" db="EMBL/GenBank/DDBJ databases">
        <title>Blue discolouration in mozzarella cheese caused by Pseudomonas fluorescens.</title>
        <authorList>
            <person name="Chiesa F."/>
            <person name="Dalmasso A."/>
            <person name="Lomonaco S."/>
        </authorList>
    </citation>
    <scope>NUCLEOTIDE SEQUENCE [LARGE SCALE GENOMIC DNA]</scope>
    <source>
        <strain evidence="1 2">11293</strain>
    </source>
</reference>
<sequence>MRLARELFDGLRTIYAQAIAPSLGGAHRPINIRMRDLMDQIQIHSGGFMASHWKTDQEIEDAKPIDHREIDNVDR</sequence>
<accession>A0A2T0HLR2</accession>
<protein>
    <submittedName>
        <fullName evidence="1">Uncharacterized protein</fullName>
    </submittedName>
</protein>
<gene>
    <name evidence="1" type="ORF">C7A10_29635</name>
</gene>
<evidence type="ECO:0000313" key="1">
    <source>
        <dbReference type="EMBL" id="PRW84035.1"/>
    </source>
</evidence>
<evidence type="ECO:0000313" key="2">
    <source>
        <dbReference type="Proteomes" id="UP000239731"/>
    </source>
</evidence>
<dbReference type="Proteomes" id="UP000239731">
    <property type="component" value="Unassembled WGS sequence"/>
</dbReference>
<name>A0A2T0HLR2_PSEFL</name>
<proteinExistence type="predicted"/>
<dbReference type="AlphaFoldDB" id="A0A2T0HLR2"/>
<dbReference type="EMBL" id="PVUH01000033">
    <property type="protein sequence ID" value="PRW84035.1"/>
    <property type="molecule type" value="Genomic_DNA"/>
</dbReference>
<organism evidence="1 2">
    <name type="scientific">Pseudomonas fluorescens</name>
    <dbReference type="NCBI Taxonomy" id="294"/>
    <lineage>
        <taxon>Bacteria</taxon>
        <taxon>Pseudomonadati</taxon>
        <taxon>Pseudomonadota</taxon>
        <taxon>Gammaproteobacteria</taxon>
        <taxon>Pseudomonadales</taxon>
        <taxon>Pseudomonadaceae</taxon>
        <taxon>Pseudomonas</taxon>
    </lineage>
</organism>